<dbReference type="CDD" id="cd19073">
    <property type="entry name" value="AKR_AKR3F2_3"/>
    <property type="match status" value="1"/>
</dbReference>
<name>A0A1I0CRP0_9EURY</name>
<dbReference type="STRING" id="392421.SAMN04488694_104284"/>
<dbReference type="PROSITE" id="PS00062">
    <property type="entry name" value="ALDOKETO_REDUCTASE_2"/>
    <property type="match status" value="1"/>
</dbReference>
<dbReference type="PROSITE" id="PS00798">
    <property type="entry name" value="ALDOKETO_REDUCTASE_1"/>
    <property type="match status" value="1"/>
</dbReference>
<evidence type="ECO:0000256" key="2">
    <source>
        <dbReference type="ARBA" id="ARBA00022857"/>
    </source>
</evidence>
<keyword evidence="7" id="KW-1185">Reference proteome</keyword>
<dbReference type="AlphaFoldDB" id="A0A1I0CRP0"/>
<feature type="domain" description="NADP-dependent oxidoreductase" evidence="4">
    <location>
        <begin position="23"/>
        <end position="267"/>
    </location>
</feature>
<organism evidence="6 7">
    <name type="scientific">Natrinema hispanicum</name>
    <dbReference type="NCBI Taxonomy" id="392421"/>
    <lineage>
        <taxon>Archaea</taxon>
        <taxon>Methanobacteriati</taxon>
        <taxon>Methanobacteriota</taxon>
        <taxon>Stenosarchaea group</taxon>
        <taxon>Halobacteria</taxon>
        <taxon>Halobacteriales</taxon>
        <taxon>Natrialbaceae</taxon>
        <taxon>Natrinema</taxon>
    </lineage>
</organism>
<dbReference type="Pfam" id="PF00248">
    <property type="entry name" value="Aldo_ket_red"/>
    <property type="match status" value="1"/>
</dbReference>
<evidence type="ECO:0000259" key="4">
    <source>
        <dbReference type="Pfam" id="PF00248"/>
    </source>
</evidence>
<dbReference type="Gene3D" id="3.20.20.100">
    <property type="entry name" value="NADP-dependent oxidoreductase domain"/>
    <property type="match status" value="1"/>
</dbReference>
<comment type="similarity">
    <text evidence="1">Belongs to the aldo/keto reductase family.</text>
</comment>
<dbReference type="InterPro" id="IPR023210">
    <property type="entry name" value="NADP_OxRdtase_dom"/>
</dbReference>
<dbReference type="PANTHER" id="PTHR43827">
    <property type="entry name" value="2,5-DIKETO-D-GLUCONIC ACID REDUCTASE"/>
    <property type="match status" value="1"/>
</dbReference>
<evidence type="ECO:0000313" key="5">
    <source>
        <dbReference type="EMBL" id="SDC43760.1"/>
    </source>
</evidence>
<accession>A0A1I0CRP0</accession>
<dbReference type="GO" id="GO:0016616">
    <property type="term" value="F:oxidoreductase activity, acting on the CH-OH group of donors, NAD or NADP as acceptor"/>
    <property type="evidence" value="ECO:0007669"/>
    <property type="project" value="UniProtKB-ARBA"/>
</dbReference>
<dbReference type="InterPro" id="IPR036812">
    <property type="entry name" value="NAD(P)_OxRdtase_dom_sf"/>
</dbReference>
<dbReference type="OrthoDB" id="275427at2157"/>
<dbReference type="Proteomes" id="UP000324021">
    <property type="component" value="Unassembled WGS sequence"/>
</dbReference>
<dbReference type="PRINTS" id="PR00069">
    <property type="entry name" value="ALDKETRDTASE"/>
</dbReference>
<evidence type="ECO:0000313" key="7">
    <source>
        <dbReference type="Proteomes" id="UP000199320"/>
    </source>
</evidence>
<keyword evidence="3" id="KW-0560">Oxidoreductase</keyword>
<evidence type="ECO:0000313" key="8">
    <source>
        <dbReference type="Proteomes" id="UP000324021"/>
    </source>
</evidence>
<protein>
    <submittedName>
        <fullName evidence="6">2,5-diketo-D-gluconate reductase B</fullName>
    </submittedName>
</protein>
<reference evidence="7 8" key="1">
    <citation type="submission" date="2016-10" db="EMBL/GenBank/DDBJ databases">
        <authorList>
            <person name="Varghese N."/>
            <person name="Submissions S."/>
        </authorList>
    </citation>
    <scope>NUCLEOTIDE SEQUENCE [LARGE SCALE GENOMIC DNA]</scope>
    <source>
        <strain evidence="5 8">CDM_1</strain>
        <strain evidence="7">CDM_6</strain>
    </source>
</reference>
<dbReference type="Proteomes" id="UP000199320">
    <property type="component" value="Unassembled WGS sequence"/>
</dbReference>
<gene>
    <name evidence="6" type="ORF">SAMN04488694_104284</name>
    <name evidence="5" type="ORF">SAMN05192552_100418</name>
</gene>
<dbReference type="InterPro" id="IPR018170">
    <property type="entry name" value="Aldo/ket_reductase_CS"/>
</dbReference>
<keyword evidence="2" id="KW-0521">NADP</keyword>
<dbReference type="EMBL" id="FMZP01000004">
    <property type="protein sequence ID" value="SDC43760.1"/>
    <property type="molecule type" value="Genomic_DNA"/>
</dbReference>
<dbReference type="RefSeq" id="WP_092931295.1">
    <property type="nucleotide sequence ID" value="NZ_FMZP01000004.1"/>
</dbReference>
<dbReference type="PIRSF" id="PIRSF000097">
    <property type="entry name" value="AKR"/>
    <property type="match status" value="1"/>
</dbReference>
<reference evidence="6" key="2">
    <citation type="submission" date="2016-10" db="EMBL/GenBank/DDBJ databases">
        <authorList>
            <person name="de Groot N.N."/>
        </authorList>
    </citation>
    <scope>NUCLEOTIDE SEQUENCE [LARGE SCALE GENOMIC DNA]</scope>
    <source>
        <strain evidence="6">CDM_6</strain>
    </source>
</reference>
<proteinExistence type="inferred from homology"/>
<dbReference type="EMBL" id="FOIC01000004">
    <property type="protein sequence ID" value="SET22341.1"/>
    <property type="molecule type" value="Genomic_DNA"/>
</dbReference>
<evidence type="ECO:0000256" key="3">
    <source>
        <dbReference type="ARBA" id="ARBA00023002"/>
    </source>
</evidence>
<dbReference type="FunFam" id="3.20.20.100:FF:000002">
    <property type="entry name" value="2,5-diketo-D-gluconic acid reductase A"/>
    <property type="match status" value="1"/>
</dbReference>
<evidence type="ECO:0000313" key="6">
    <source>
        <dbReference type="EMBL" id="SET22341.1"/>
    </source>
</evidence>
<dbReference type="PANTHER" id="PTHR43827:SF3">
    <property type="entry name" value="NADP-DEPENDENT OXIDOREDUCTASE DOMAIN-CONTAINING PROTEIN"/>
    <property type="match status" value="1"/>
</dbReference>
<sequence length="280" mass="30961">MVTSDADTIPPETCPIADGMPMLGLGTWQNEDPEQCAESVRTALEMGYRHIDTAQIYGNEDAVGDGIAAADVDREEIFLATKVWIDNLEHDDVLETTRESLDRLGVDYVDLLYVHWPSRTYDAEETLGAFSELVDEGLTERIGVSNFQPEQLEEAVDVCDVPIFANQVELHPLLPQAELREACEAHDVEVVGYSPLARGQVLDQPDIQEIADKHDASEAQVSLAWAREKGVTAIPKATSADHITDNWESLAVDLDDEDIDAIDAIDETSREVDPDFAPWN</sequence>
<dbReference type="InterPro" id="IPR020471">
    <property type="entry name" value="AKR"/>
</dbReference>
<evidence type="ECO:0000256" key="1">
    <source>
        <dbReference type="ARBA" id="ARBA00007905"/>
    </source>
</evidence>
<dbReference type="SUPFAM" id="SSF51430">
    <property type="entry name" value="NAD(P)-linked oxidoreductase"/>
    <property type="match status" value="1"/>
</dbReference>